<accession>A0A2T0WML5</accession>
<proteinExistence type="predicted"/>
<dbReference type="EMBL" id="PVTR01000005">
    <property type="protein sequence ID" value="PRY87947.1"/>
    <property type="molecule type" value="Genomic_DNA"/>
</dbReference>
<comment type="caution">
    <text evidence="1">The sequence shown here is derived from an EMBL/GenBank/DDBJ whole genome shotgun (WGS) entry which is preliminary data.</text>
</comment>
<organism evidence="1 2">
    <name type="scientific">Mongoliibacter ruber</name>
    <dbReference type="NCBI Taxonomy" id="1750599"/>
    <lineage>
        <taxon>Bacteria</taxon>
        <taxon>Pseudomonadati</taxon>
        <taxon>Bacteroidota</taxon>
        <taxon>Cytophagia</taxon>
        <taxon>Cytophagales</taxon>
        <taxon>Cyclobacteriaceae</taxon>
        <taxon>Mongoliibacter</taxon>
    </lineage>
</organism>
<keyword evidence="2" id="KW-1185">Reference proteome</keyword>
<evidence type="ECO:0000313" key="1">
    <source>
        <dbReference type="EMBL" id="PRY87947.1"/>
    </source>
</evidence>
<dbReference type="Proteomes" id="UP000238157">
    <property type="component" value="Unassembled WGS sequence"/>
</dbReference>
<protein>
    <submittedName>
        <fullName evidence="1">Uncharacterized protein</fullName>
    </submittedName>
</protein>
<evidence type="ECO:0000313" key="2">
    <source>
        <dbReference type="Proteomes" id="UP000238157"/>
    </source>
</evidence>
<dbReference type="AlphaFoldDB" id="A0A2T0WML5"/>
<gene>
    <name evidence="1" type="ORF">CLW00_10567</name>
</gene>
<name>A0A2T0WML5_9BACT</name>
<dbReference type="RefSeq" id="WP_170073201.1">
    <property type="nucleotide sequence ID" value="NZ_PVTR01000005.1"/>
</dbReference>
<sequence>MEKFKELNKGEYQDITGGFSPWPLVPLTLYLIDQRDKVWKGYVDTMTAILK</sequence>
<reference evidence="1 2" key="1">
    <citation type="submission" date="2018-03" db="EMBL/GenBank/DDBJ databases">
        <title>Genomic Encyclopedia of Archaeal and Bacterial Type Strains, Phase II (KMG-II): from individual species to whole genera.</title>
        <authorList>
            <person name="Goeker M."/>
        </authorList>
    </citation>
    <scope>NUCLEOTIDE SEQUENCE [LARGE SCALE GENOMIC DNA]</scope>
    <source>
        <strain evidence="1 2">DSM 27929</strain>
    </source>
</reference>